<proteinExistence type="predicted"/>
<evidence type="ECO:0000313" key="4">
    <source>
        <dbReference type="Proteomes" id="UP000294854"/>
    </source>
</evidence>
<dbReference type="AlphaFoldDB" id="A0A4R5NUJ0"/>
<keyword evidence="2" id="KW-1133">Transmembrane helix</keyword>
<keyword evidence="2" id="KW-0472">Membrane</keyword>
<gene>
    <name evidence="3" type="ORF">C5L31_001247</name>
</gene>
<comment type="caution">
    <text evidence="3">The sequence shown here is derived from an EMBL/GenBank/DDBJ whole genome shotgun (WGS) entry which is preliminary data.</text>
</comment>
<sequence>MAEQHDDKSGLTRAQYRKQQEKESESFQERDRKRIQVEKEYARTHRDDPTSESFRAHQELTETKVARLKHRLNWLIFYLILGIIIVFLILFFASIVKSSATLRIYS</sequence>
<keyword evidence="2" id="KW-0812">Transmembrane</keyword>
<evidence type="ECO:0000256" key="1">
    <source>
        <dbReference type="SAM" id="MobiDB-lite"/>
    </source>
</evidence>
<feature type="transmembrane region" description="Helical" evidence="2">
    <location>
        <begin position="74"/>
        <end position="96"/>
    </location>
</feature>
<feature type="region of interest" description="Disordered" evidence="1">
    <location>
        <begin position="1"/>
        <end position="55"/>
    </location>
</feature>
<dbReference type="EMBL" id="PUFO01000007">
    <property type="protein sequence ID" value="TDG80671.1"/>
    <property type="molecule type" value="Genomic_DNA"/>
</dbReference>
<keyword evidence="4" id="KW-1185">Reference proteome</keyword>
<evidence type="ECO:0000313" key="3">
    <source>
        <dbReference type="EMBL" id="TDG80671.1"/>
    </source>
</evidence>
<organism evidence="3 4">
    <name type="scientific">Secundilactobacillus malefermentans</name>
    <dbReference type="NCBI Taxonomy" id="176292"/>
    <lineage>
        <taxon>Bacteria</taxon>
        <taxon>Bacillati</taxon>
        <taxon>Bacillota</taxon>
        <taxon>Bacilli</taxon>
        <taxon>Lactobacillales</taxon>
        <taxon>Lactobacillaceae</taxon>
        <taxon>Secundilactobacillus</taxon>
    </lineage>
</organism>
<dbReference type="RefSeq" id="WP_235870229.1">
    <property type="nucleotide sequence ID" value="NZ_PUFO01000007.1"/>
</dbReference>
<dbReference type="Proteomes" id="UP000294854">
    <property type="component" value="Unassembled WGS sequence"/>
</dbReference>
<reference evidence="3 4" key="1">
    <citation type="journal article" date="2019" name="Appl. Microbiol. Biotechnol.">
        <title>Uncovering carbohydrate metabolism through a genotype-phenotype association study of 56 lactic acid bacteria genomes.</title>
        <authorList>
            <person name="Buron-Moles G."/>
            <person name="Chailyan A."/>
            <person name="Dolejs I."/>
            <person name="Forster J."/>
            <person name="Miks M.H."/>
        </authorList>
    </citation>
    <scope>NUCLEOTIDE SEQUENCE [LARGE SCALE GENOMIC DNA]</scope>
    <source>
        <strain evidence="3 4">ATCC 49373</strain>
    </source>
</reference>
<name>A0A4R5NUJ0_9LACO</name>
<accession>A0A4R5NUJ0</accession>
<evidence type="ECO:0000256" key="2">
    <source>
        <dbReference type="SAM" id="Phobius"/>
    </source>
</evidence>
<feature type="compositionally biased region" description="Basic and acidic residues" evidence="1">
    <location>
        <begin position="1"/>
        <end position="10"/>
    </location>
</feature>
<feature type="compositionally biased region" description="Basic and acidic residues" evidence="1">
    <location>
        <begin position="18"/>
        <end position="55"/>
    </location>
</feature>
<protein>
    <submittedName>
        <fullName evidence="3">Uncharacterized protein</fullName>
    </submittedName>
</protein>